<keyword evidence="2" id="KW-0560">Oxidoreductase</keyword>
<evidence type="ECO:0000256" key="1">
    <source>
        <dbReference type="SAM" id="MobiDB-lite"/>
    </source>
</evidence>
<sequence>GPRPGRAAQGVRRRGAVGGRSRRRPLRHVPPVDAGVARGGRARAERAGRLDRVRRWTAVVADGAAQGRRRAGLPLLHQPHLGQGRRPRREPALRPALPVAPAGAPGAHHRRRARPAGRRRGRLLRQAAPRLAAGRVGLAPVHRGGVAAGARRRLRRGDSALRRRRGGAGAADVGRVRRAAERDRVLAGPAGPDARPPRLPACCPRSGLEHAPPRSL</sequence>
<feature type="non-terminal residue" evidence="2">
    <location>
        <position position="1"/>
    </location>
</feature>
<name>A0A6J4P6B5_9ACTN</name>
<feature type="region of interest" description="Disordered" evidence="1">
    <location>
        <begin position="148"/>
        <end position="216"/>
    </location>
</feature>
<feature type="region of interest" description="Disordered" evidence="1">
    <location>
        <begin position="62"/>
        <end position="121"/>
    </location>
</feature>
<evidence type="ECO:0000313" key="2">
    <source>
        <dbReference type="EMBL" id="CAA9401365.1"/>
    </source>
</evidence>
<feature type="compositionally biased region" description="Basic and acidic residues" evidence="1">
    <location>
        <begin position="207"/>
        <end position="216"/>
    </location>
</feature>
<accession>A0A6J4P6B5</accession>
<dbReference type="AlphaFoldDB" id="A0A6J4P6B5"/>
<gene>
    <name evidence="2" type="ORF">AVDCRST_MAG06-2213</name>
</gene>
<feature type="non-terminal residue" evidence="2">
    <location>
        <position position="216"/>
    </location>
</feature>
<organism evidence="2">
    <name type="scientific">uncultured Nocardioides sp</name>
    <dbReference type="NCBI Taxonomy" id="198441"/>
    <lineage>
        <taxon>Bacteria</taxon>
        <taxon>Bacillati</taxon>
        <taxon>Actinomycetota</taxon>
        <taxon>Actinomycetes</taxon>
        <taxon>Propionibacteriales</taxon>
        <taxon>Nocardioidaceae</taxon>
        <taxon>Nocardioides</taxon>
        <taxon>environmental samples</taxon>
    </lineage>
</organism>
<feature type="compositionally biased region" description="Low complexity" evidence="1">
    <location>
        <begin position="1"/>
        <end position="10"/>
    </location>
</feature>
<dbReference type="EMBL" id="CADCUP010000148">
    <property type="protein sequence ID" value="CAA9401365.1"/>
    <property type="molecule type" value="Genomic_DNA"/>
</dbReference>
<protein>
    <submittedName>
        <fullName evidence="2">Pyridoxamine 5'-phosphate oxidase</fullName>
        <ecNumber evidence="2">1.4.3.5</ecNumber>
    </submittedName>
</protein>
<feature type="compositionally biased region" description="Basic residues" evidence="1">
    <location>
        <begin position="107"/>
        <end position="121"/>
    </location>
</feature>
<feature type="compositionally biased region" description="Basic residues" evidence="1">
    <location>
        <begin position="11"/>
        <end position="27"/>
    </location>
</feature>
<dbReference type="GO" id="GO:0004733">
    <property type="term" value="F:pyridoxamine phosphate oxidase activity"/>
    <property type="evidence" value="ECO:0007669"/>
    <property type="project" value="UniProtKB-EC"/>
</dbReference>
<reference evidence="2" key="1">
    <citation type="submission" date="2020-02" db="EMBL/GenBank/DDBJ databases">
        <authorList>
            <person name="Meier V. D."/>
        </authorList>
    </citation>
    <scope>NUCLEOTIDE SEQUENCE</scope>
    <source>
        <strain evidence="2">AVDCRST_MAG06</strain>
    </source>
</reference>
<proteinExistence type="predicted"/>
<feature type="compositionally biased region" description="Low complexity" evidence="1">
    <location>
        <begin position="93"/>
        <end position="106"/>
    </location>
</feature>
<feature type="compositionally biased region" description="Basic and acidic residues" evidence="1">
    <location>
        <begin position="174"/>
        <end position="185"/>
    </location>
</feature>
<dbReference type="EC" id="1.4.3.5" evidence="2"/>
<feature type="region of interest" description="Disordered" evidence="1">
    <location>
        <begin position="1"/>
        <end position="47"/>
    </location>
</feature>